<protein>
    <submittedName>
        <fullName evidence="7">ABC transporter ATP-binding protein</fullName>
    </submittedName>
</protein>
<dbReference type="InterPro" id="IPR003439">
    <property type="entry name" value="ABC_transporter-like_ATP-bd"/>
</dbReference>
<dbReference type="RefSeq" id="WP_379584418.1">
    <property type="nucleotide sequence ID" value="NZ_JBHSQW010000018.1"/>
</dbReference>
<dbReference type="CDD" id="cd03224">
    <property type="entry name" value="ABC_TM1139_LivF_branched"/>
    <property type="match status" value="1"/>
</dbReference>
<dbReference type="GO" id="GO:0005524">
    <property type="term" value="F:ATP binding"/>
    <property type="evidence" value="ECO:0007669"/>
    <property type="project" value="UniProtKB-KW"/>
</dbReference>
<evidence type="ECO:0000256" key="5">
    <source>
        <dbReference type="ARBA" id="ARBA00022970"/>
    </source>
</evidence>
<dbReference type="InterPro" id="IPR027417">
    <property type="entry name" value="P-loop_NTPase"/>
</dbReference>
<evidence type="ECO:0000313" key="8">
    <source>
        <dbReference type="Proteomes" id="UP001596302"/>
    </source>
</evidence>
<dbReference type="SMART" id="SM00382">
    <property type="entry name" value="AAA"/>
    <property type="match status" value="1"/>
</dbReference>
<comment type="caution">
    <text evidence="7">The sequence shown here is derived from an EMBL/GenBank/DDBJ whole genome shotgun (WGS) entry which is preliminary data.</text>
</comment>
<comment type="similarity">
    <text evidence="1">Belongs to the ABC transporter superfamily.</text>
</comment>
<evidence type="ECO:0000313" key="7">
    <source>
        <dbReference type="EMBL" id="MFC5994385.1"/>
    </source>
</evidence>
<keyword evidence="3" id="KW-0547">Nucleotide-binding</keyword>
<evidence type="ECO:0000256" key="2">
    <source>
        <dbReference type="ARBA" id="ARBA00022448"/>
    </source>
</evidence>
<dbReference type="PANTHER" id="PTHR43820:SF4">
    <property type="entry name" value="HIGH-AFFINITY BRANCHED-CHAIN AMINO ACID TRANSPORT ATP-BINDING PROTEIN LIVF"/>
    <property type="match status" value="1"/>
</dbReference>
<evidence type="ECO:0000259" key="6">
    <source>
        <dbReference type="PROSITE" id="PS50893"/>
    </source>
</evidence>
<dbReference type="PANTHER" id="PTHR43820">
    <property type="entry name" value="HIGH-AFFINITY BRANCHED-CHAIN AMINO ACID TRANSPORT ATP-BINDING PROTEIN LIVF"/>
    <property type="match status" value="1"/>
</dbReference>
<dbReference type="InterPro" id="IPR052156">
    <property type="entry name" value="BCAA_Transport_ATP-bd_LivF"/>
</dbReference>
<dbReference type="Pfam" id="PF00005">
    <property type="entry name" value="ABC_tran"/>
    <property type="match status" value="1"/>
</dbReference>
<keyword evidence="8" id="KW-1185">Reference proteome</keyword>
<evidence type="ECO:0000256" key="1">
    <source>
        <dbReference type="ARBA" id="ARBA00005417"/>
    </source>
</evidence>
<dbReference type="EMBL" id="JBHSQW010000018">
    <property type="protein sequence ID" value="MFC5994385.1"/>
    <property type="molecule type" value="Genomic_DNA"/>
</dbReference>
<feature type="domain" description="ABC transporter" evidence="6">
    <location>
        <begin position="5"/>
        <end position="239"/>
    </location>
</feature>
<accession>A0ABW1J200</accession>
<dbReference type="InterPro" id="IPR003593">
    <property type="entry name" value="AAA+_ATPase"/>
</dbReference>
<dbReference type="Proteomes" id="UP001596302">
    <property type="component" value="Unassembled WGS sequence"/>
</dbReference>
<keyword evidence="2" id="KW-0813">Transport</keyword>
<evidence type="ECO:0000256" key="4">
    <source>
        <dbReference type="ARBA" id="ARBA00022840"/>
    </source>
</evidence>
<evidence type="ECO:0000256" key="3">
    <source>
        <dbReference type="ARBA" id="ARBA00022741"/>
    </source>
</evidence>
<dbReference type="SUPFAM" id="SSF52540">
    <property type="entry name" value="P-loop containing nucleoside triphosphate hydrolases"/>
    <property type="match status" value="1"/>
</dbReference>
<dbReference type="PROSITE" id="PS50893">
    <property type="entry name" value="ABC_TRANSPORTER_2"/>
    <property type="match status" value="1"/>
</dbReference>
<keyword evidence="5" id="KW-0029">Amino-acid transport</keyword>
<dbReference type="InterPro" id="IPR017871">
    <property type="entry name" value="ABC_transporter-like_CS"/>
</dbReference>
<dbReference type="Gene3D" id="3.40.50.300">
    <property type="entry name" value="P-loop containing nucleotide triphosphate hydrolases"/>
    <property type="match status" value="1"/>
</dbReference>
<sequence>MNNMLVCRDLRCGYQGAQVLHGIDLKVTPGEVLMILGANGAGKTTLLRAISGMLPLAGEVEFEKRRITNMSTQALVRMGVAHVPQGRGTFHQFTTHENLLLGAASLRGSLRDGIPARLDQIFELFPRLADRQHQQASTMSGGEQQMLAIARALMSRPKLLLLDEPSLGLAPQVTAEVFQTLRSLKEDSQISMLVVEQNAHLSMAIADRAAVLESGRIVLEGTPADISNNPALRDAYLGGTLT</sequence>
<name>A0ABW1J200_9PSEU</name>
<reference evidence="8" key="1">
    <citation type="journal article" date="2019" name="Int. J. Syst. Evol. Microbiol.">
        <title>The Global Catalogue of Microorganisms (GCM) 10K type strain sequencing project: providing services to taxonomists for standard genome sequencing and annotation.</title>
        <authorList>
            <consortium name="The Broad Institute Genomics Platform"/>
            <consortium name="The Broad Institute Genome Sequencing Center for Infectious Disease"/>
            <person name="Wu L."/>
            <person name="Ma J."/>
        </authorList>
    </citation>
    <scope>NUCLEOTIDE SEQUENCE [LARGE SCALE GENOMIC DNA]</scope>
    <source>
        <strain evidence="8">CCM 8391</strain>
    </source>
</reference>
<keyword evidence="4 7" id="KW-0067">ATP-binding</keyword>
<proteinExistence type="inferred from homology"/>
<organism evidence="7 8">
    <name type="scientific">Pseudonocardia hispaniensis</name>
    <dbReference type="NCBI Taxonomy" id="904933"/>
    <lineage>
        <taxon>Bacteria</taxon>
        <taxon>Bacillati</taxon>
        <taxon>Actinomycetota</taxon>
        <taxon>Actinomycetes</taxon>
        <taxon>Pseudonocardiales</taxon>
        <taxon>Pseudonocardiaceae</taxon>
        <taxon>Pseudonocardia</taxon>
    </lineage>
</organism>
<gene>
    <name evidence="7" type="ORF">ACFQE5_09200</name>
</gene>
<dbReference type="PROSITE" id="PS00211">
    <property type="entry name" value="ABC_TRANSPORTER_1"/>
    <property type="match status" value="1"/>
</dbReference>